<evidence type="ECO:0000256" key="2">
    <source>
        <dbReference type="ARBA" id="ARBA00022701"/>
    </source>
</evidence>
<sequence>MVDLEPTVIDEIRTGTTNSFPPRATDQRQRDAANNYARGHYTVGKEIIDPVLDRLRRIADNCSGLQGSSSSTPLVEALALDSLLCSWNVSQWIMAKSPMEPYNSVLTTHTTLEHSDCAFMVDNEAIYDICRRNLDVERPSYTNLNRLISQVVSSITASLRFDGALNVDLTEFQTNLVPYPRIHFHWPPTLQ</sequence>
<evidence type="ECO:0000256" key="5">
    <source>
        <dbReference type="SAM" id="MobiDB-lite"/>
    </source>
</evidence>
<evidence type="ECO:0000259" key="6">
    <source>
        <dbReference type="SMART" id="SM00864"/>
    </source>
</evidence>
<evidence type="ECO:0000256" key="4">
    <source>
        <dbReference type="ARBA" id="ARBA00023134"/>
    </source>
</evidence>
<dbReference type="GO" id="GO:0007017">
    <property type="term" value="P:microtubule-based process"/>
    <property type="evidence" value="ECO:0007669"/>
    <property type="project" value="InterPro"/>
</dbReference>
<feature type="domain" description="Tubulin/FtsZ GTPase" evidence="6">
    <location>
        <begin position="1"/>
        <end position="163"/>
    </location>
</feature>
<organism evidence="7 8">
    <name type="scientific">Ditylenchus dipsaci</name>
    <dbReference type="NCBI Taxonomy" id="166011"/>
    <lineage>
        <taxon>Eukaryota</taxon>
        <taxon>Metazoa</taxon>
        <taxon>Ecdysozoa</taxon>
        <taxon>Nematoda</taxon>
        <taxon>Chromadorea</taxon>
        <taxon>Rhabditida</taxon>
        <taxon>Tylenchina</taxon>
        <taxon>Tylenchomorpha</taxon>
        <taxon>Sphaerularioidea</taxon>
        <taxon>Anguinidae</taxon>
        <taxon>Anguininae</taxon>
        <taxon>Ditylenchus</taxon>
    </lineage>
</organism>
<keyword evidence="7" id="KW-1185">Reference proteome</keyword>
<accession>A0A915EEP9</accession>
<keyword evidence="2" id="KW-0493">Microtubule</keyword>
<proteinExistence type="inferred from homology"/>
<reference evidence="8" key="1">
    <citation type="submission" date="2022-11" db="UniProtKB">
        <authorList>
            <consortium name="WormBaseParasite"/>
        </authorList>
    </citation>
    <scope>IDENTIFICATION</scope>
</reference>
<dbReference type="Gene3D" id="3.40.50.1440">
    <property type="entry name" value="Tubulin/FtsZ, GTPase domain"/>
    <property type="match status" value="1"/>
</dbReference>
<dbReference type="Pfam" id="PF00091">
    <property type="entry name" value="Tubulin"/>
    <property type="match status" value="1"/>
</dbReference>
<dbReference type="WBParaSite" id="jg5309">
    <property type="protein sequence ID" value="jg5309"/>
    <property type="gene ID" value="jg5309"/>
</dbReference>
<dbReference type="SUPFAM" id="SSF52490">
    <property type="entry name" value="Tubulin nucleotide-binding domain-like"/>
    <property type="match status" value="1"/>
</dbReference>
<protein>
    <submittedName>
        <fullName evidence="8">Tubulin/FtsZ GTPase domain-containing protein</fullName>
    </submittedName>
</protein>
<dbReference type="AlphaFoldDB" id="A0A915EEP9"/>
<dbReference type="InterPro" id="IPR003008">
    <property type="entry name" value="Tubulin_FtsZ_GTPase"/>
</dbReference>
<dbReference type="SUPFAM" id="SSF55307">
    <property type="entry name" value="Tubulin C-terminal domain-like"/>
    <property type="match status" value="1"/>
</dbReference>
<dbReference type="PRINTS" id="PR01161">
    <property type="entry name" value="TUBULIN"/>
</dbReference>
<dbReference type="PANTHER" id="PTHR11588">
    <property type="entry name" value="TUBULIN"/>
    <property type="match status" value="1"/>
</dbReference>
<dbReference type="GO" id="GO:0005525">
    <property type="term" value="F:GTP binding"/>
    <property type="evidence" value="ECO:0007669"/>
    <property type="project" value="UniProtKB-KW"/>
</dbReference>
<keyword evidence="4" id="KW-0342">GTP-binding</keyword>
<comment type="similarity">
    <text evidence="1">Belongs to the tubulin family.</text>
</comment>
<evidence type="ECO:0000256" key="3">
    <source>
        <dbReference type="ARBA" id="ARBA00022741"/>
    </source>
</evidence>
<name>A0A915EEP9_9BILA</name>
<dbReference type="SMART" id="SM00864">
    <property type="entry name" value="Tubulin"/>
    <property type="match status" value="1"/>
</dbReference>
<dbReference type="InterPro" id="IPR008280">
    <property type="entry name" value="Tub_FtsZ_C"/>
</dbReference>
<keyword evidence="3" id="KW-0547">Nucleotide-binding</keyword>
<evidence type="ECO:0000256" key="1">
    <source>
        <dbReference type="ARBA" id="ARBA00009636"/>
    </source>
</evidence>
<feature type="region of interest" description="Disordered" evidence="5">
    <location>
        <begin position="1"/>
        <end position="35"/>
    </location>
</feature>
<evidence type="ECO:0000313" key="7">
    <source>
        <dbReference type="Proteomes" id="UP000887574"/>
    </source>
</evidence>
<evidence type="ECO:0000313" key="8">
    <source>
        <dbReference type="WBParaSite" id="jg5309"/>
    </source>
</evidence>
<dbReference type="GO" id="GO:0005874">
    <property type="term" value="C:microtubule"/>
    <property type="evidence" value="ECO:0007669"/>
    <property type="project" value="UniProtKB-KW"/>
</dbReference>
<dbReference type="FunFam" id="3.40.50.1440:FF:000035">
    <property type="entry name" value="Tubulin alpha chain"/>
    <property type="match status" value="1"/>
</dbReference>
<dbReference type="InterPro" id="IPR036525">
    <property type="entry name" value="Tubulin/FtsZ_GTPase_sf"/>
</dbReference>
<dbReference type="InterPro" id="IPR000217">
    <property type="entry name" value="Tubulin"/>
</dbReference>
<dbReference type="Proteomes" id="UP000887574">
    <property type="component" value="Unplaced"/>
</dbReference>